<dbReference type="Proteomes" id="UP000324748">
    <property type="component" value="Unassembled WGS sequence"/>
</dbReference>
<dbReference type="EMBL" id="VSWC01000016">
    <property type="protein sequence ID" value="KAA1111853.1"/>
    <property type="molecule type" value="Genomic_DNA"/>
</dbReference>
<sequence length="119" mass="13612">MHLGGVGRILKMKLVRFELESQLLVHEALVEQWSNDIVWLWDRCQPLPNKPHIAQWHDLIRRIRLRKEGSVEEVNNIDEHLEEAVLEEGALDGEDADEEWINETEAAGVEADAGDARGL</sequence>
<comment type="caution">
    <text evidence="1">The sequence shown here is derived from an EMBL/GenBank/DDBJ whole genome shotgun (WGS) entry which is preliminary data.</text>
</comment>
<protein>
    <submittedName>
        <fullName evidence="1">Uncharacterized protein</fullName>
    </submittedName>
</protein>
<evidence type="ECO:0000313" key="1">
    <source>
        <dbReference type="EMBL" id="KAA1103499.1"/>
    </source>
</evidence>
<dbReference type="AlphaFoldDB" id="A0A5B0PU71"/>
<name>A0A5B0PU71_PUCGR</name>
<evidence type="ECO:0000313" key="2">
    <source>
        <dbReference type="EMBL" id="KAA1111853.1"/>
    </source>
</evidence>
<proteinExistence type="predicted"/>
<reference evidence="1 3" key="1">
    <citation type="submission" date="2019-05" db="EMBL/GenBank/DDBJ databases">
        <title>Emergence of the Ug99 lineage of the wheat stem rust pathogen through somatic hybridization.</title>
        <authorList>
            <person name="Li F."/>
            <person name="Upadhyaya N.M."/>
            <person name="Sperschneider J."/>
            <person name="Matny O."/>
            <person name="Nguyen-Phuc H."/>
            <person name="Mago R."/>
            <person name="Raley C."/>
            <person name="Miller M.E."/>
            <person name="Silverstein K.A.T."/>
            <person name="Henningsen E."/>
            <person name="Hirsch C.D."/>
            <person name="Visser B."/>
            <person name="Pretorius Z.A."/>
            <person name="Steffenson B.J."/>
            <person name="Schwessinger B."/>
            <person name="Dodds P.N."/>
            <person name="Figueroa M."/>
        </authorList>
    </citation>
    <scope>NUCLEOTIDE SEQUENCE [LARGE SCALE GENOMIC DNA]</scope>
    <source>
        <strain evidence="1">21-0</strain>
    </source>
</reference>
<dbReference type="EMBL" id="VSWC01000042">
    <property type="protein sequence ID" value="KAA1103499.1"/>
    <property type="molecule type" value="Genomic_DNA"/>
</dbReference>
<accession>A0A5B0PU71</accession>
<gene>
    <name evidence="2" type="ORF">PGT21_013899</name>
    <name evidence="1" type="ORF">PGT21_019736</name>
</gene>
<organism evidence="1 3">
    <name type="scientific">Puccinia graminis f. sp. tritici</name>
    <dbReference type="NCBI Taxonomy" id="56615"/>
    <lineage>
        <taxon>Eukaryota</taxon>
        <taxon>Fungi</taxon>
        <taxon>Dikarya</taxon>
        <taxon>Basidiomycota</taxon>
        <taxon>Pucciniomycotina</taxon>
        <taxon>Pucciniomycetes</taxon>
        <taxon>Pucciniales</taxon>
        <taxon>Pucciniaceae</taxon>
        <taxon>Puccinia</taxon>
    </lineage>
</organism>
<evidence type="ECO:0000313" key="3">
    <source>
        <dbReference type="Proteomes" id="UP000324748"/>
    </source>
</evidence>
<keyword evidence="3" id="KW-1185">Reference proteome</keyword>
<dbReference type="OrthoDB" id="2517254at2759"/>